<keyword evidence="1" id="KW-0040">ANK repeat</keyword>
<evidence type="ECO:0000313" key="3">
    <source>
        <dbReference type="EMBL" id="VDL89768.1"/>
    </source>
</evidence>
<keyword evidence="4" id="KW-1185">Reference proteome</keyword>
<dbReference type="OrthoDB" id="432281at2759"/>
<feature type="compositionally biased region" description="Basic and acidic residues" evidence="2">
    <location>
        <begin position="17"/>
        <end position="33"/>
    </location>
</feature>
<dbReference type="Proteomes" id="UP000275846">
    <property type="component" value="Unassembled WGS sequence"/>
</dbReference>
<organism evidence="5">
    <name type="scientific">Schistocephalus solidus</name>
    <name type="common">Tapeworm</name>
    <dbReference type="NCBI Taxonomy" id="70667"/>
    <lineage>
        <taxon>Eukaryota</taxon>
        <taxon>Metazoa</taxon>
        <taxon>Spiralia</taxon>
        <taxon>Lophotrochozoa</taxon>
        <taxon>Platyhelminthes</taxon>
        <taxon>Cestoda</taxon>
        <taxon>Eucestoda</taxon>
        <taxon>Diphyllobothriidea</taxon>
        <taxon>Diphyllobothriidae</taxon>
        <taxon>Schistocephalus</taxon>
    </lineage>
</organism>
<evidence type="ECO:0000256" key="2">
    <source>
        <dbReference type="SAM" id="MobiDB-lite"/>
    </source>
</evidence>
<evidence type="ECO:0000313" key="5">
    <source>
        <dbReference type="WBParaSite" id="SSLN_0000348601-mRNA-1"/>
    </source>
</evidence>
<evidence type="ECO:0000313" key="4">
    <source>
        <dbReference type="Proteomes" id="UP000275846"/>
    </source>
</evidence>
<dbReference type="InterPro" id="IPR002110">
    <property type="entry name" value="Ankyrin_rpt"/>
</dbReference>
<dbReference type="WBParaSite" id="SSLN_0000348601-mRNA-1">
    <property type="protein sequence ID" value="SSLN_0000348601-mRNA-1"/>
    <property type="gene ID" value="SSLN_0000348601"/>
</dbReference>
<evidence type="ECO:0000256" key="1">
    <source>
        <dbReference type="PROSITE-ProRule" id="PRU00023"/>
    </source>
</evidence>
<feature type="region of interest" description="Disordered" evidence="2">
    <location>
        <begin position="288"/>
        <end position="309"/>
    </location>
</feature>
<dbReference type="PANTHER" id="PTHR24172">
    <property type="entry name" value="ANK_REP_REGION DOMAIN-CONTAINING PROTEIN"/>
    <property type="match status" value="1"/>
</dbReference>
<dbReference type="SMART" id="SM00248">
    <property type="entry name" value="ANK"/>
    <property type="match status" value="4"/>
</dbReference>
<dbReference type="PROSITE" id="PS50088">
    <property type="entry name" value="ANK_REPEAT"/>
    <property type="match status" value="1"/>
</dbReference>
<sequence length="1076" mass="120654">MNEVKLAGTVDGEEKNEEAKELDLQLDERDSSIESKPNPLYDALTKTKPDFWRIFEQITPSVADYICGETGNTLLHTLVFSSNRALKKETVHLGRDENGRYPVCLRPMIGVLYRLTIYAGVHVNAVNKGGNTALHLAVLLPRTSWMTEHLIRLGTDGSIPNDRGVRVIFDDGFDRARLTKGFPEAIGGIWSATRQQEQSMLQSYLGSWCRVDCVSANGQKLMDCAYSTGDYKLIIQLHRARATNEMVSAAMALDLERVKMFAEDRFGEWNLFEVGYSQEDRSRERTEVAVTAGAAPGRTTTPGSDPTEWECHKGHIKKEPLQPDSQSAIQPLHTQNTHWADHVVRLILYAKCQNKPLHQAGLLKLMAKLSLVGADVQAKDKKGRTALVLAAELTDRDYNLSELLVNENGTLGLKPNALRGSSKLPCRFRMPDQRLLCHLLRLGIDASVGTQDGRHVALEQYLPQGVLRLCNIQKHLNSAIRAFRLPGIWPTLDALLELAEFHKGRPPMEELYARLNNLVNCKYARLRAQRNGLTPLQLVLCCRPGVVSGITKQEQHKIDHFARIISLLTPAIWTNEYIAAVLADDVDHMKYCLSYGKGKEKISSKLDDFFVGVTREGRAVNVSRPILIDIIQGCSLEAVELTLALGPDLLEYYEEKGFADQLLFWAFQPHVPLPTISCIMQSCPIDARSSRGCGLLVAILQLARGLTQPWTGRQKQPDNRDAWIAFIVQNLLTQGANICWRDVDGNSAVDLLLLNVFLACDKRILRLQEDYGIAAPPREVPKVKSYVNAVDEAKGQPLTPLALLDRHVAQLFSLGDHRTLERLVLDGYSRLRQANTGPPRFRSAEDIAQLCYFEDLILLLGDVEELHQKVCELMQAVVTNKVKTVEKRLNESKLITAHDWRSRNILHLAVIYEHTELVRAISELIPDLAYERDLLGYTPFHYALCLQDHRLIYTILAGNASVNLSIKDHKGRLLKEYIKGISKRSELIKRERAADLTIEGPLQADKTAEADSQESQDTAATEPSKSALEKCLPANALPSFHLIPVPGAYYLTQRNTFRPAANRTSRLRRHAEKTKV</sequence>
<name>A0A183SGN5_SCHSO</name>
<feature type="repeat" description="ANK" evidence="1">
    <location>
        <begin position="129"/>
        <end position="162"/>
    </location>
</feature>
<gene>
    <name evidence="3" type="ORF">SSLN_LOCUS3383</name>
</gene>
<reference evidence="5" key="1">
    <citation type="submission" date="2016-06" db="UniProtKB">
        <authorList>
            <consortium name="WormBaseParasite"/>
        </authorList>
    </citation>
    <scope>IDENTIFICATION</scope>
</reference>
<dbReference type="SUPFAM" id="SSF48403">
    <property type="entry name" value="Ankyrin repeat"/>
    <property type="match status" value="2"/>
</dbReference>
<reference evidence="3 4" key="2">
    <citation type="submission" date="2018-11" db="EMBL/GenBank/DDBJ databases">
        <authorList>
            <consortium name="Pathogen Informatics"/>
        </authorList>
    </citation>
    <scope>NUCLEOTIDE SEQUENCE [LARGE SCALE GENOMIC DNA]</scope>
    <source>
        <strain evidence="3 4">NST_G2</strain>
    </source>
</reference>
<dbReference type="InterPro" id="IPR036770">
    <property type="entry name" value="Ankyrin_rpt-contain_sf"/>
</dbReference>
<feature type="region of interest" description="Disordered" evidence="2">
    <location>
        <begin position="1006"/>
        <end position="1025"/>
    </location>
</feature>
<protein>
    <submittedName>
        <fullName evidence="5">ANK_REP_REGION domain-containing protein</fullName>
    </submittedName>
</protein>
<accession>A0A183SGN5</accession>
<feature type="compositionally biased region" description="Low complexity" evidence="2">
    <location>
        <begin position="288"/>
        <end position="303"/>
    </location>
</feature>
<dbReference type="STRING" id="70667.A0A183SGN5"/>
<feature type="region of interest" description="Disordered" evidence="2">
    <location>
        <begin position="1"/>
        <end position="37"/>
    </location>
</feature>
<dbReference type="EMBL" id="UYSU01032525">
    <property type="protein sequence ID" value="VDL89768.1"/>
    <property type="molecule type" value="Genomic_DNA"/>
</dbReference>
<feature type="compositionally biased region" description="Polar residues" evidence="2">
    <location>
        <begin position="1013"/>
        <end position="1024"/>
    </location>
</feature>
<dbReference type="PANTHER" id="PTHR24172:SF4">
    <property type="entry name" value="ANK_REP_REGION DOMAIN-CONTAINING PROTEIN"/>
    <property type="match status" value="1"/>
</dbReference>
<dbReference type="AlphaFoldDB" id="A0A183SGN5"/>
<proteinExistence type="predicted"/>
<dbReference type="Gene3D" id="1.25.40.20">
    <property type="entry name" value="Ankyrin repeat-containing domain"/>
    <property type="match status" value="3"/>
</dbReference>